<evidence type="ECO:0000313" key="1">
    <source>
        <dbReference type="EMBL" id="MFC3206821.1"/>
    </source>
</evidence>
<proteinExistence type="predicted"/>
<reference evidence="2" key="1">
    <citation type="journal article" date="2019" name="Int. J. Syst. Evol. Microbiol.">
        <title>The Global Catalogue of Microorganisms (GCM) 10K type strain sequencing project: providing services to taxonomists for standard genome sequencing and annotation.</title>
        <authorList>
            <consortium name="The Broad Institute Genomics Platform"/>
            <consortium name="The Broad Institute Genome Sequencing Center for Infectious Disease"/>
            <person name="Wu L."/>
            <person name="Ma J."/>
        </authorList>
    </citation>
    <scope>NUCLEOTIDE SEQUENCE [LARGE SCALE GENOMIC DNA]</scope>
    <source>
        <strain evidence="2">KCTC 52165</strain>
    </source>
</reference>
<organism evidence="1 2">
    <name type="scientific">Aquamicrobium soli</name>
    <dbReference type="NCBI Taxonomy" id="1811518"/>
    <lineage>
        <taxon>Bacteria</taxon>
        <taxon>Pseudomonadati</taxon>
        <taxon>Pseudomonadota</taxon>
        <taxon>Alphaproteobacteria</taxon>
        <taxon>Hyphomicrobiales</taxon>
        <taxon>Phyllobacteriaceae</taxon>
        <taxon>Aquamicrobium</taxon>
    </lineage>
</organism>
<sequence length="54" mass="5829">MKKSLALDAKRERAAAKIKEVAPHIDALISMLDETRVDLILIALSGETLPGGEE</sequence>
<comment type="caution">
    <text evidence="1">The sequence shown here is derived from an EMBL/GenBank/DDBJ whole genome shotgun (WGS) entry which is preliminary data.</text>
</comment>
<dbReference type="EMBL" id="JBHRTK010000012">
    <property type="protein sequence ID" value="MFC3206821.1"/>
    <property type="molecule type" value="Genomic_DNA"/>
</dbReference>
<accession>A0ABV7KAI7</accession>
<keyword evidence="2" id="KW-1185">Reference proteome</keyword>
<evidence type="ECO:0000313" key="2">
    <source>
        <dbReference type="Proteomes" id="UP001595583"/>
    </source>
</evidence>
<protein>
    <submittedName>
        <fullName evidence="1">Uncharacterized protein</fullName>
    </submittedName>
</protein>
<dbReference type="RefSeq" id="WP_378220625.1">
    <property type="nucleotide sequence ID" value="NZ_JBHRTK010000012.1"/>
</dbReference>
<gene>
    <name evidence="1" type="ORF">ACFOHJ_11410</name>
</gene>
<dbReference type="Proteomes" id="UP001595583">
    <property type="component" value="Unassembled WGS sequence"/>
</dbReference>
<name>A0ABV7KAI7_9HYPH</name>